<dbReference type="EMBL" id="JACAQK010000017">
    <property type="protein sequence ID" value="NWD38473.1"/>
    <property type="molecule type" value="Genomic_DNA"/>
</dbReference>
<sequence>MKPDQAPFPVAMTSASLQMVRTWYNFNRRVAAIETVEIRPRANGDITQTDYREGFEVNNGHLFFVTD</sequence>
<evidence type="ECO:0000313" key="1">
    <source>
        <dbReference type="EMBL" id="NWD38473.1"/>
    </source>
</evidence>
<accession>A0A7Y8ATF8</accession>
<proteinExistence type="predicted"/>
<organism evidence="1 2">
    <name type="scientific">Pseudomonas tolaasii</name>
    <dbReference type="NCBI Taxonomy" id="29442"/>
    <lineage>
        <taxon>Bacteria</taxon>
        <taxon>Pseudomonadati</taxon>
        <taxon>Pseudomonadota</taxon>
        <taxon>Gammaproteobacteria</taxon>
        <taxon>Pseudomonadales</taxon>
        <taxon>Pseudomonadaceae</taxon>
        <taxon>Pseudomonas</taxon>
    </lineage>
</organism>
<dbReference type="Proteomes" id="UP000549134">
    <property type="component" value="Unassembled WGS sequence"/>
</dbReference>
<name>A0A7Y8ATF8_PSETO</name>
<dbReference type="AlphaFoldDB" id="A0A7Y8ATF8"/>
<reference evidence="1 2" key="1">
    <citation type="submission" date="2020-04" db="EMBL/GenBank/DDBJ databases">
        <title>Molecular characterization of pseudomonads from Agaricus bisporus reveal novel blotch 2 pathogens in Western Europe.</title>
        <authorList>
            <person name="Taparia T."/>
            <person name="Krijger M."/>
            <person name="Haynes E."/>
            <person name="Elpinstone J.G."/>
            <person name="Noble R."/>
            <person name="Van Der Wolf J."/>
        </authorList>
    </citation>
    <scope>NUCLEOTIDE SEQUENCE [LARGE SCALE GENOMIC DNA]</scope>
    <source>
        <strain evidence="1 2">IPO3746</strain>
    </source>
</reference>
<dbReference type="SUPFAM" id="SSF111369">
    <property type="entry name" value="HlyD-like secretion proteins"/>
    <property type="match status" value="1"/>
</dbReference>
<dbReference type="RefSeq" id="WP_130886733.1">
    <property type="nucleotide sequence ID" value="NZ_CP020369.1"/>
</dbReference>
<comment type="caution">
    <text evidence="1">The sequence shown here is derived from an EMBL/GenBank/DDBJ whole genome shotgun (WGS) entry which is preliminary data.</text>
</comment>
<protein>
    <submittedName>
        <fullName evidence="1">Uncharacterized protein</fullName>
    </submittedName>
</protein>
<gene>
    <name evidence="1" type="ORF">HX787_21670</name>
</gene>
<evidence type="ECO:0000313" key="2">
    <source>
        <dbReference type="Proteomes" id="UP000549134"/>
    </source>
</evidence>
<dbReference type="Gene3D" id="2.40.50.100">
    <property type="match status" value="1"/>
</dbReference>
<dbReference type="GeneID" id="55849485"/>